<reference evidence="3" key="1">
    <citation type="journal article" date="2014" name="Int. J. Syst. Evol. Microbiol.">
        <title>Complete genome sequence of Corynebacterium casei LMG S-19264T (=DSM 44701T), isolated from a smear-ripened cheese.</title>
        <authorList>
            <consortium name="US DOE Joint Genome Institute (JGI-PGF)"/>
            <person name="Walter F."/>
            <person name="Albersmeier A."/>
            <person name="Kalinowski J."/>
            <person name="Ruckert C."/>
        </authorList>
    </citation>
    <scope>NUCLEOTIDE SEQUENCE</scope>
    <source>
        <strain evidence="3">JCM 14371</strain>
    </source>
</reference>
<evidence type="ECO:0000256" key="1">
    <source>
        <dbReference type="SAM" id="MobiDB-lite"/>
    </source>
</evidence>
<feature type="signal peptide" evidence="2">
    <location>
        <begin position="1"/>
        <end position="29"/>
    </location>
</feature>
<protein>
    <recommendedName>
        <fullName evidence="5">Thiol-activated cytolysin</fullName>
    </recommendedName>
</protein>
<proteinExistence type="predicted"/>
<keyword evidence="2" id="KW-0732">Signal</keyword>
<dbReference type="PROSITE" id="PS51257">
    <property type="entry name" value="PROKAR_LIPOPROTEIN"/>
    <property type="match status" value="1"/>
</dbReference>
<organism evidence="3 4">
    <name type="scientific">Deinococcus aquiradiocola</name>
    <dbReference type="NCBI Taxonomy" id="393059"/>
    <lineage>
        <taxon>Bacteria</taxon>
        <taxon>Thermotogati</taxon>
        <taxon>Deinococcota</taxon>
        <taxon>Deinococci</taxon>
        <taxon>Deinococcales</taxon>
        <taxon>Deinococcaceae</taxon>
        <taxon>Deinococcus</taxon>
    </lineage>
</organism>
<evidence type="ECO:0000313" key="3">
    <source>
        <dbReference type="EMBL" id="GGJ67119.1"/>
    </source>
</evidence>
<comment type="caution">
    <text evidence="3">The sequence shown here is derived from an EMBL/GenBank/DDBJ whole genome shotgun (WGS) entry which is preliminary data.</text>
</comment>
<dbReference type="Proteomes" id="UP000635726">
    <property type="component" value="Unassembled WGS sequence"/>
</dbReference>
<name>A0A917P8Z2_9DEIO</name>
<feature type="chain" id="PRO_5037732291" description="Thiol-activated cytolysin" evidence="2">
    <location>
        <begin position="30"/>
        <end position="598"/>
    </location>
</feature>
<dbReference type="GO" id="GO:0015485">
    <property type="term" value="F:cholesterol binding"/>
    <property type="evidence" value="ECO:0007669"/>
    <property type="project" value="InterPro"/>
</dbReference>
<dbReference type="EMBL" id="BMOE01000002">
    <property type="protein sequence ID" value="GGJ67119.1"/>
    <property type="molecule type" value="Genomic_DNA"/>
</dbReference>
<feature type="compositionally biased region" description="Gly residues" evidence="1">
    <location>
        <begin position="54"/>
        <end position="64"/>
    </location>
</feature>
<evidence type="ECO:0000313" key="4">
    <source>
        <dbReference type="Proteomes" id="UP000635726"/>
    </source>
</evidence>
<dbReference type="SUPFAM" id="SSF56978">
    <property type="entry name" value="Perfringolysin"/>
    <property type="match status" value="1"/>
</dbReference>
<dbReference type="InterPro" id="IPR036359">
    <property type="entry name" value="Thiol_cytolysin_sf"/>
</dbReference>
<evidence type="ECO:0000256" key="2">
    <source>
        <dbReference type="SAM" id="SignalP"/>
    </source>
</evidence>
<gene>
    <name evidence="3" type="ORF">GCM10008939_09170</name>
</gene>
<feature type="region of interest" description="Disordered" evidence="1">
    <location>
        <begin position="43"/>
        <end position="71"/>
    </location>
</feature>
<keyword evidence="4" id="KW-1185">Reference proteome</keyword>
<dbReference type="Pfam" id="PF01289">
    <property type="entry name" value="Thiol_cytolysin"/>
    <property type="match status" value="1"/>
</dbReference>
<dbReference type="InterPro" id="IPR036363">
    <property type="entry name" value="Thiol_cytolysin_ab_sf"/>
</dbReference>
<reference evidence="3" key="2">
    <citation type="submission" date="2020-09" db="EMBL/GenBank/DDBJ databases">
        <authorList>
            <person name="Sun Q."/>
            <person name="Ohkuma M."/>
        </authorList>
    </citation>
    <scope>NUCLEOTIDE SEQUENCE</scope>
    <source>
        <strain evidence="3">JCM 14371</strain>
    </source>
</reference>
<dbReference type="Gene3D" id="3.30.1040.20">
    <property type="match status" value="1"/>
</dbReference>
<dbReference type="AlphaFoldDB" id="A0A917P8Z2"/>
<dbReference type="InterPro" id="IPR001869">
    <property type="entry name" value="Thiol_cytolysin"/>
</dbReference>
<dbReference type="Gene3D" id="3.90.840.10">
    <property type="entry name" value="Thiol-activated cytolysin superfamily/Thiol-activated cytolysin, alpha-beta domain"/>
    <property type="match status" value="1"/>
</dbReference>
<evidence type="ECO:0008006" key="5">
    <source>
        <dbReference type="Google" id="ProtNLM"/>
    </source>
</evidence>
<sequence>MIDFRLRLALVSTALVALSACGTTPVPSAKDSANVRTQYVLPEEPCDPTSIDCGSGGGGGGEPTGPGPDDVYLPAATSLAPMSELRQRAQQLGVSPLTAGLPNINQVISASGPAQRGMQAQTVPTSANDTQDYVNQLFRMGQWTNGAPGQNSVPLPPDQGCDLERVDVTSNPEDLVSFDPSSMLYPGALVQGQYVNLGVGALNPINVPSTLRKPIALGTDLYLSATGQTATANPATMNEVNTQIGNMIRTAQSQNALPGAAVYFESFTASSLNEAAVKMGLDVHALGAGIQTRFSNVSSDARNTVFVRMNQSIFRVAQDLNGNTPVQGLFNSSFGVNDLNALAARGEIDSANLPTYVSDEVFGRMLVFSLSSNVSSQELDASVKAVYRENEEKKAGGSFTASAHDKQVVNEAVVRVFGWGGLADPTISVIRSGSWLSYFDGQNVPLSSLKPLSFTLRRWDNQLATMTRTTSYTKRTCSPRHKVEVEVSELGGDASVGLKTSGALNFDTVKNLSGTSASGRLNVSNLMSGGDDEIKVSASAYDPGFLKRYRWQVRVKVFVDNVERLNEYRSCTGCHSQDPVFIIGANSTTGTVNLNYGY</sequence>
<dbReference type="Gene3D" id="3.40.30.40">
    <property type="entry name" value="Perfringolysin"/>
    <property type="match status" value="1"/>
</dbReference>
<accession>A0A917P8Z2</accession>